<comment type="caution">
    <text evidence="1">The sequence shown here is derived from an EMBL/GenBank/DDBJ whole genome shotgun (WGS) entry which is preliminary data.</text>
</comment>
<accession>A0A699KFI3</accession>
<gene>
    <name evidence="1" type="ORF">Tci_659735</name>
</gene>
<protein>
    <submittedName>
        <fullName evidence="1">Uncharacterized protein</fullName>
    </submittedName>
</protein>
<proteinExistence type="predicted"/>
<dbReference type="EMBL" id="BKCJ010505703">
    <property type="protein sequence ID" value="GFA87763.1"/>
    <property type="molecule type" value="Genomic_DNA"/>
</dbReference>
<organism evidence="1">
    <name type="scientific">Tanacetum cinerariifolium</name>
    <name type="common">Dalmatian daisy</name>
    <name type="synonym">Chrysanthemum cinerariifolium</name>
    <dbReference type="NCBI Taxonomy" id="118510"/>
    <lineage>
        <taxon>Eukaryota</taxon>
        <taxon>Viridiplantae</taxon>
        <taxon>Streptophyta</taxon>
        <taxon>Embryophyta</taxon>
        <taxon>Tracheophyta</taxon>
        <taxon>Spermatophyta</taxon>
        <taxon>Magnoliopsida</taxon>
        <taxon>eudicotyledons</taxon>
        <taxon>Gunneridae</taxon>
        <taxon>Pentapetalae</taxon>
        <taxon>asterids</taxon>
        <taxon>campanulids</taxon>
        <taxon>Asterales</taxon>
        <taxon>Asteraceae</taxon>
        <taxon>Asteroideae</taxon>
        <taxon>Anthemideae</taxon>
        <taxon>Anthemidinae</taxon>
        <taxon>Tanacetum</taxon>
    </lineage>
</organism>
<dbReference type="AlphaFoldDB" id="A0A699KFI3"/>
<name>A0A699KFI3_TANCI</name>
<sequence length="221" mass="24829">MDTCTALSRRVEYLELGMIAQALEITKLKGRVKKLERRNKVKVLKLRRLQKVGTTQRVETFDDTVMDDVSNQGRMIAEIDQDANVVLEDDKDVANEIITEVVTAASETIIAASTTITATEAQVLAATLTDAPSRVTAAPSKRRKGVAKEDPAMKGYQALKRKLHTEAQARKNVMIYLKNVAAFKIDYFKGMTYNDIRPIFEAKFDSNVAFLQKTKEQIEEE</sequence>
<reference evidence="1" key="1">
    <citation type="journal article" date="2019" name="Sci. Rep.">
        <title>Draft genome of Tanacetum cinerariifolium, the natural source of mosquito coil.</title>
        <authorList>
            <person name="Yamashiro T."/>
            <person name="Shiraishi A."/>
            <person name="Satake H."/>
            <person name="Nakayama K."/>
        </authorList>
    </citation>
    <scope>NUCLEOTIDE SEQUENCE</scope>
</reference>
<evidence type="ECO:0000313" key="1">
    <source>
        <dbReference type="EMBL" id="GFA87763.1"/>
    </source>
</evidence>